<reference evidence="2" key="1">
    <citation type="submission" date="2022-10" db="EMBL/GenBank/DDBJ databases">
        <title>Genome assembly of Pristionchus species.</title>
        <authorList>
            <person name="Yoshida K."/>
            <person name="Sommer R.J."/>
        </authorList>
    </citation>
    <scope>NUCLEOTIDE SEQUENCE [LARGE SCALE GENOMIC DNA]</scope>
    <source>
        <strain evidence="2">RS5460</strain>
    </source>
</reference>
<comment type="caution">
    <text evidence="1">The sequence shown here is derived from an EMBL/GenBank/DDBJ whole genome shotgun (WGS) entry which is preliminary data.</text>
</comment>
<organism evidence="1 2">
    <name type="scientific">Pristionchus mayeri</name>
    <dbReference type="NCBI Taxonomy" id="1317129"/>
    <lineage>
        <taxon>Eukaryota</taxon>
        <taxon>Metazoa</taxon>
        <taxon>Ecdysozoa</taxon>
        <taxon>Nematoda</taxon>
        <taxon>Chromadorea</taxon>
        <taxon>Rhabditida</taxon>
        <taxon>Rhabditina</taxon>
        <taxon>Diplogasteromorpha</taxon>
        <taxon>Diplogasteroidea</taxon>
        <taxon>Neodiplogasteridae</taxon>
        <taxon>Pristionchus</taxon>
    </lineage>
</organism>
<feature type="non-terminal residue" evidence="1">
    <location>
        <position position="154"/>
    </location>
</feature>
<proteinExistence type="predicted"/>
<dbReference type="AlphaFoldDB" id="A0AAN4Z9L5"/>
<name>A0AAN4Z9L5_9BILA</name>
<evidence type="ECO:0000313" key="1">
    <source>
        <dbReference type="EMBL" id="GMR34961.1"/>
    </source>
</evidence>
<keyword evidence="2" id="KW-1185">Reference proteome</keyword>
<evidence type="ECO:0000313" key="2">
    <source>
        <dbReference type="Proteomes" id="UP001328107"/>
    </source>
</evidence>
<dbReference type="Proteomes" id="UP001328107">
    <property type="component" value="Unassembled WGS sequence"/>
</dbReference>
<dbReference type="Gene3D" id="3.40.30.10">
    <property type="entry name" value="Glutaredoxin"/>
    <property type="match status" value="1"/>
</dbReference>
<feature type="non-terminal residue" evidence="1">
    <location>
        <position position="1"/>
    </location>
</feature>
<accession>A0AAN4Z9L5</accession>
<dbReference type="SUPFAM" id="SSF52833">
    <property type="entry name" value="Thioredoxin-like"/>
    <property type="match status" value="1"/>
</dbReference>
<protein>
    <submittedName>
        <fullName evidence="1">Uncharacterized protein</fullName>
    </submittedName>
</protein>
<dbReference type="EMBL" id="BTRK01000002">
    <property type="protein sequence ID" value="GMR34961.1"/>
    <property type="molecule type" value="Genomic_DNA"/>
</dbReference>
<dbReference type="InterPro" id="IPR036249">
    <property type="entry name" value="Thioredoxin-like_sf"/>
</dbReference>
<sequence length="154" mass="17422">SSDDVRKELDIKGEKGIVMISEGGRAELEFERNSGVHAVNEWIEKSAVPLVAELYTDLFKNIFQGRPTDYLLLLAPKSSPDYPILKEAFTRAAKQLRFKTRFVLVDTDDEHNAKDMGYFMGYKGEQSPAVYGVARGEHGQEKFLPDFTEITTEN</sequence>
<dbReference type="Pfam" id="PF13848">
    <property type="entry name" value="Thioredoxin_6"/>
    <property type="match status" value="1"/>
</dbReference>
<gene>
    <name evidence="1" type="ORF">PMAYCL1PPCAC_05156</name>
</gene>